<dbReference type="EMBL" id="AP019376">
    <property type="protein sequence ID" value="BBH87245.1"/>
    <property type="molecule type" value="Genomic_DNA"/>
</dbReference>
<dbReference type="NCBIfam" id="TIGR01509">
    <property type="entry name" value="HAD-SF-IA-v3"/>
    <property type="match status" value="1"/>
</dbReference>
<accession>A0A455SM37</accession>
<dbReference type="Gene3D" id="1.20.120.710">
    <property type="entry name" value="Haloacid dehalogenase hydrolase-like domain"/>
    <property type="match status" value="1"/>
</dbReference>
<dbReference type="PANTHER" id="PTHR46470:SF4">
    <property type="entry name" value="5-AMINO-6-(5-PHOSPHO-D-RIBITYLAMINO)URACIL PHOSPHATASE YIGB"/>
    <property type="match status" value="1"/>
</dbReference>
<dbReference type="GO" id="GO:0016787">
    <property type="term" value="F:hydrolase activity"/>
    <property type="evidence" value="ECO:0007669"/>
    <property type="project" value="UniProtKB-KW"/>
</dbReference>
<dbReference type="InterPro" id="IPR036412">
    <property type="entry name" value="HAD-like_sf"/>
</dbReference>
<reference evidence="4" key="1">
    <citation type="submission" date="2018-12" db="EMBL/GenBank/DDBJ databases">
        <title>Novel natural products biosynthetic potential of the class Ktedonobacteria.</title>
        <authorList>
            <person name="Zheng Y."/>
            <person name="Saitou A."/>
            <person name="Wang C.M."/>
            <person name="Toyoda A."/>
            <person name="Minakuchi Y."/>
            <person name="Sekiguchi Y."/>
            <person name="Ueda K."/>
            <person name="Takano H."/>
            <person name="Sakai Y."/>
            <person name="Yokota A."/>
            <person name="Yabe S."/>
        </authorList>
    </citation>
    <scope>NUCLEOTIDE SEQUENCE</scope>
    <source>
        <strain evidence="4">COM3</strain>
    </source>
</reference>
<dbReference type="NCBIfam" id="TIGR01662">
    <property type="entry name" value="HAD-SF-IIIA"/>
    <property type="match status" value="1"/>
</dbReference>
<comment type="cofactor">
    <cofactor evidence="1">
        <name>Mg(2+)</name>
        <dbReference type="ChEBI" id="CHEBI:18420"/>
    </cofactor>
</comment>
<dbReference type="SFLD" id="SFLDS00003">
    <property type="entry name" value="Haloacid_Dehalogenase"/>
    <property type="match status" value="1"/>
</dbReference>
<evidence type="ECO:0000313" key="4">
    <source>
        <dbReference type="EMBL" id="BBH87245.1"/>
    </source>
</evidence>
<dbReference type="InterPro" id="IPR006549">
    <property type="entry name" value="HAD-SF_hydro_IIIA"/>
</dbReference>
<dbReference type="SUPFAM" id="SSF56784">
    <property type="entry name" value="HAD-like"/>
    <property type="match status" value="1"/>
</dbReference>
<evidence type="ECO:0000256" key="1">
    <source>
        <dbReference type="ARBA" id="ARBA00001946"/>
    </source>
</evidence>
<dbReference type="Gene3D" id="3.40.50.1000">
    <property type="entry name" value="HAD superfamily/HAD-like"/>
    <property type="match status" value="1"/>
</dbReference>
<evidence type="ECO:0000256" key="3">
    <source>
        <dbReference type="ARBA" id="ARBA00022842"/>
    </source>
</evidence>
<dbReference type="SFLD" id="SFLDG01129">
    <property type="entry name" value="C1.5:_HAD__Beta-PGM__Phosphata"/>
    <property type="match status" value="1"/>
</dbReference>
<organism evidence="4">
    <name type="scientific">Thermosporothrix sp. COM3</name>
    <dbReference type="NCBI Taxonomy" id="2490863"/>
    <lineage>
        <taxon>Bacteria</taxon>
        <taxon>Bacillati</taxon>
        <taxon>Chloroflexota</taxon>
        <taxon>Ktedonobacteria</taxon>
        <taxon>Ktedonobacterales</taxon>
        <taxon>Thermosporotrichaceae</taxon>
        <taxon>Thermosporothrix</taxon>
    </lineage>
</organism>
<dbReference type="InterPro" id="IPR023214">
    <property type="entry name" value="HAD_sf"/>
</dbReference>
<dbReference type="InterPro" id="IPR006439">
    <property type="entry name" value="HAD-SF_hydro_IA"/>
</dbReference>
<evidence type="ECO:0000256" key="2">
    <source>
        <dbReference type="ARBA" id="ARBA00022801"/>
    </source>
</evidence>
<dbReference type="NCBIfam" id="TIGR01549">
    <property type="entry name" value="HAD-SF-IA-v1"/>
    <property type="match status" value="1"/>
</dbReference>
<sequence length="246" mass="27643">MDMSTLSYPHALLFDLDGTLLLEKEPAEQCWKKACIPFAHLVDAKALFQALLHADALRKERIKDHPEKQRRERLDPSVARKEQAALALHHLGADVSLTDQLVQEFERHREQRELAPGADETLQKLQQLGIRLALLTNGNATYQRRKLQRFQLGSFFSLILIEEETGSAKPEPSAYSGALTRLQLQPSHVWMVGDNLELDIAAPQRLGLSAIWYDREAQGLPLASLVQPNAIIHALPDVLSLLEASR</sequence>
<proteinExistence type="predicted"/>
<keyword evidence="2" id="KW-0378">Hydrolase</keyword>
<keyword evidence="3" id="KW-0460">Magnesium</keyword>
<dbReference type="InterPro" id="IPR051400">
    <property type="entry name" value="HAD-like_hydrolase"/>
</dbReference>
<dbReference type="PANTHER" id="PTHR46470">
    <property type="entry name" value="N-ACYLNEURAMINATE-9-PHOSPHATASE"/>
    <property type="match status" value="1"/>
</dbReference>
<dbReference type="GO" id="GO:0009231">
    <property type="term" value="P:riboflavin biosynthetic process"/>
    <property type="evidence" value="ECO:0007669"/>
    <property type="project" value="TreeGrafter"/>
</dbReference>
<name>A0A455SM37_9CHLR</name>
<gene>
    <name evidence="4" type="ORF">KTC_19960</name>
</gene>
<protein>
    <submittedName>
        <fullName evidence="4">Phosphoglycolate phosphatase</fullName>
    </submittedName>
</protein>
<dbReference type="Pfam" id="PF00702">
    <property type="entry name" value="Hydrolase"/>
    <property type="match status" value="1"/>
</dbReference>
<dbReference type="AlphaFoldDB" id="A0A455SM37"/>
<dbReference type="PRINTS" id="PR00413">
    <property type="entry name" value="HADHALOGNASE"/>
</dbReference>